<dbReference type="PROSITE" id="PS50294">
    <property type="entry name" value="WD_REPEATS_REGION"/>
    <property type="match status" value="1"/>
</dbReference>
<dbReference type="Proteomes" id="UP001631957">
    <property type="component" value="Unassembled WGS sequence"/>
</dbReference>
<feature type="compositionally biased region" description="Low complexity" evidence="4">
    <location>
        <begin position="53"/>
        <end position="72"/>
    </location>
</feature>
<organism evidence="5 6">
    <name type="scientific">Streptomyces niveiscabiei</name>
    <dbReference type="NCBI Taxonomy" id="164115"/>
    <lineage>
        <taxon>Bacteria</taxon>
        <taxon>Bacillati</taxon>
        <taxon>Actinomycetota</taxon>
        <taxon>Actinomycetes</taxon>
        <taxon>Kitasatosporales</taxon>
        <taxon>Streptomycetaceae</taxon>
        <taxon>Streptomyces</taxon>
    </lineage>
</organism>
<evidence type="ECO:0000256" key="4">
    <source>
        <dbReference type="SAM" id="MobiDB-lite"/>
    </source>
</evidence>
<evidence type="ECO:0000256" key="1">
    <source>
        <dbReference type="ARBA" id="ARBA00022574"/>
    </source>
</evidence>
<evidence type="ECO:0000256" key="2">
    <source>
        <dbReference type="ARBA" id="ARBA00022737"/>
    </source>
</evidence>
<proteinExistence type="predicted"/>
<dbReference type="Pfam" id="PF00400">
    <property type="entry name" value="WD40"/>
    <property type="match status" value="2"/>
</dbReference>
<dbReference type="EMBL" id="JBJVNI010000006">
    <property type="protein sequence ID" value="MFM9609662.1"/>
    <property type="molecule type" value="Genomic_DNA"/>
</dbReference>
<keyword evidence="6" id="KW-1185">Reference proteome</keyword>
<keyword evidence="1 3" id="KW-0853">WD repeat</keyword>
<reference evidence="5 6" key="1">
    <citation type="submission" date="2024-12" db="EMBL/GenBank/DDBJ databases">
        <title>Forecasting of Potato common scab and diversities of Pathogenic streptomyces spp. in china.</title>
        <authorList>
            <person name="Handique U."/>
            <person name="Wu J."/>
        </authorList>
    </citation>
    <scope>NUCLEOTIDE SEQUENCE [LARGE SCALE GENOMIC DNA]</scope>
    <source>
        <strain evidence="5 6">ZRIMU1530</strain>
    </source>
</reference>
<dbReference type="Gene3D" id="2.130.10.10">
    <property type="entry name" value="YVTN repeat-like/Quinoprotein amine dehydrogenase"/>
    <property type="match status" value="1"/>
</dbReference>
<dbReference type="SUPFAM" id="SSF50998">
    <property type="entry name" value="Quinoprotein alcohol dehydrogenase-like"/>
    <property type="match status" value="1"/>
</dbReference>
<dbReference type="InterPro" id="IPR015943">
    <property type="entry name" value="WD40/YVTN_repeat-like_dom_sf"/>
</dbReference>
<dbReference type="InterPro" id="IPR001680">
    <property type="entry name" value="WD40_rpt"/>
</dbReference>
<dbReference type="InterPro" id="IPR011047">
    <property type="entry name" value="Quinoprotein_ADH-like_sf"/>
</dbReference>
<gene>
    <name evidence="5" type="ORF">ACKI18_13215</name>
</gene>
<evidence type="ECO:0000313" key="5">
    <source>
        <dbReference type="EMBL" id="MFM9609662.1"/>
    </source>
</evidence>
<keyword evidence="2" id="KW-0677">Repeat</keyword>
<comment type="caution">
    <text evidence="5">The sequence shown here is derived from an EMBL/GenBank/DDBJ whole genome shotgun (WGS) entry which is preliminary data.</text>
</comment>
<dbReference type="PROSITE" id="PS50082">
    <property type="entry name" value="WD_REPEATS_2"/>
    <property type="match status" value="2"/>
</dbReference>
<feature type="repeat" description="WD" evidence="3">
    <location>
        <begin position="384"/>
        <end position="408"/>
    </location>
</feature>
<protein>
    <submittedName>
        <fullName evidence="5">WD40 repeat domain-containing protein</fullName>
    </submittedName>
</protein>
<dbReference type="InterPro" id="IPR050349">
    <property type="entry name" value="WD_LIS1/nudF_dynein_reg"/>
</dbReference>
<name>A0ABW9HS31_9ACTN</name>
<evidence type="ECO:0000313" key="6">
    <source>
        <dbReference type="Proteomes" id="UP001631957"/>
    </source>
</evidence>
<dbReference type="SMART" id="SM00320">
    <property type="entry name" value="WD40"/>
    <property type="match status" value="4"/>
</dbReference>
<feature type="region of interest" description="Disordered" evidence="4">
    <location>
        <begin position="29"/>
        <end position="73"/>
    </location>
</feature>
<sequence length="408" mass="43831">MPRYDSESGRWVRALAADMDGGQRAERQLAARDGGYGRRLTPYDAGPRLAPYGARRSPAYGAPRAAGRQPAPRARDFTARLALALALRPMPPRVPPVSRARPQWLPGLLTTFALVLTCLVSAAAQGVLPTPWREAAPPGGTVADVRWRVAGELRPQVGAGALVFSPADRNRLMVVGAGGVEAWDVADTGRPRMVYLSRMPDAGPASALGVDSDRRTVLAASDEQLLTWDTGVGVLPWLEFTPDVRGVKALRKRTESLDIVVRRSRNLTVLREAATNGSAREGFQTTASFSQAAHAAQFSPDGNTLAIADDLGNVQLWDLTRNYEPTPKGRQLNTGARLPRAVAFSADAALLAVVGKDDVVRLWDITHPDRPRHLGNPVQLPARAVAFGPDPQLVATAGPDGTVSLWRR</sequence>
<accession>A0ABW9HS31</accession>
<dbReference type="PANTHER" id="PTHR44129">
    <property type="entry name" value="WD REPEAT-CONTAINING PROTEIN POP1"/>
    <property type="match status" value="1"/>
</dbReference>
<evidence type="ECO:0000256" key="3">
    <source>
        <dbReference type="PROSITE-ProRule" id="PRU00221"/>
    </source>
</evidence>
<feature type="repeat" description="WD" evidence="3">
    <location>
        <begin position="341"/>
        <end position="365"/>
    </location>
</feature>
<dbReference type="RefSeq" id="WP_409121337.1">
    <property type="nucleotide sequence ID" value="NZ_JBJVNI010000006.1"/>
</dbReference>